<feature type="domain" description="D-isomer specific 2-hydroxyacid dehydrogenase catalytic" evidence="4">
    <location>
        <begin position="16"/>
        <end position="334"/>
    </location>
</feature>
<name>I2GW29_HENB6</name>
<evidence type="ECO:0000256" key="2">
    <source>
        <dbReference type="ARBA" id="ARBA00023002"/>
    </source>
</evidence>
<dbReference type="Pfam" id="PF00389">
    <property type="entry name" value="2-Hacid_dh"/>
    <property type="match status" value="1"/>
</dbReference>
<dbReference type="SUPFAM" id="SSF52283">
    <property type="entry name" value="Formate/glycerate dehydrogenase catalytic domain-like"/>
    <property type="match status" value="1"/>
</dbReference>
<accession>I2GW29</accession>
<dbReference type="AlphaFoldDB" id="I2GW29"/>
<dbReference type="FunFam" id="3.40.50.720:FF:000026">
    <property type="entry name" value="Glyoxylate/hydroxypyruvate reductase B"/>
    <property type="match status" value="1"/>
</dbReference>
<dbReference type="GO" id="GO:0016618">
    <property type="term" value="F:hydroxypyruvate reductase [NAD(P)H] activity"/>
    <property type="evidence" value="ECO:0007669"/>
    <property type="project" value="TreeGrafter"/>
</dbReference>
<dbReference type="Proteomes" id="UP000002866">
    <property type="component" value="Chromosome 1"/>
</dbReference>
<dbReference type="InterPro" id="IPR036291">
    <property type="entry name" value="NAD(P)-bd_dom_sf"/>
</dbReference>
<dbReference type="OMA" id="PHIAWAY"/>
<reference evidence="6 7" key="1">
    <citation type="journal article" date="2011" name="Proc. Natl. Acad. Sci. U.S.A.">
        <title>Evolutionary erosion of yeast sex chromosomes by mating-type switching accidents.</title>
        <authorList>
            <person name="Gordon J.L."/>
            <person name="Armisen D."/>
            <person name="Proux-Wera E."/>
            <person name="Oheigeartaigh S.S."/>
            <person name="Byrne K.P."/>
            <person name="Wolfe K.H."/>
        </authorList>
    </citation>
    <scope>NUCLEOTIDE SEQUENCE [LARGE SCALE GENOMIC DNA]</scope>
    <source>
        <strain evidence="7">ATCC 34711 / CBS 6284 / DSM 70876 / NBRC 10599 / NRRL Y-10934 / UCD 77-7</strain>
    </source>
</reference>
<keyword evidence="2 3" id="KW-0560">Oxidoreductase</keyword>
<dbReference type="Pfam" id="PF02826">
    <property type="entry name" value="2-Hacid_dh_C"/>
    <property type="match status" value="1"/>
</dbReference>
<evidence type="ECO:0000313" key="6">
    <source>
        <dbReference type="EMBL" id="CCH58331.1"/>
    </source>
</evidence>
<proteinExistence type="inferred from homology"/>
<dbReference type="HOGENOM" id="CLU_019796_1_2_1"/>
<dbReference type="GO" id="GO:0030267">
    <property type="term" value="F:glyoxylate reductase (NADPH) activity"/>
    <property type="evidence" value="ECO:0007669"/>
    <property type="project" value="TreeGrafter"/>
</dbReference>
<evidence type="ECO:0000313" key="7">
    <source>
        <dbReference type="Proteomes" id="UP000002866"/>
    </source>
</evidence>
<dbReference type="GO" id="GO:0005829">
    <property type="term" value="C:cytosol"/>
    <property type="evidence" value="ECO:0007669"/>
    <property type="project" value="TreeGrafter"/>
</dbReference>
<dbReference type="PANTHER" id="PTHR10996">
    <property type="entry name" value="2-HYDROXYACID DEHYDROGENASE-RELATED"/>
    <property type="match status" value="1"/>
</dbReference>
<dbReference type="InterPro" id="IPR050223">
    <property type="entry name" value="D-isomer_2-hydroxyacid_DH"/>
</dbReference>
<dbReference type="GO" id="GO:0009436">
    <property type="term" value="P:glyoxylate catabolic process"/>
    <property type="evidence" value="ECO:0007669"/>
    <property type="project" value="EnsemblFungi"/>
</dbReference>
<feature type="domain" description="D-isomer specific 2-hydroxyacid dehydrogenase NAD-binding" evidence="5">
    <location>
        <begin position="125"/>
        <end position="303"/>
    </location>
</feature>
<dbReference type="GeneID" id="14493725"/>
<dbReference type="GO" id="GO:0051287">
    <property type="term" value="F:NAD binding"/>
    <property type="evidence" value="ECO:0007669"/>
    <property type="project" value="InterPro"/>
</dbReference>
<dbReference type="SUPFAM" id="SSF51735">
    <property type="entry name" value="NAD(P)-binding Rossmann-fold domains"/>
    <property type="match status" value="1"/>
</dbReference>
<evidence type="ECO:0000259" key="5">
    <source>
        <dbReference type="Pfam" id="PF02826"/>
    </source>
</evidence>
<dbReference type="InParanoid" id="I2GW29"/>
<keyword evidence="7" id="KW-1185">Reference proteome</keyword>
<dbReference type="eggNOG" id="KOG0069">
    <property type="taxonomic scope" value="Eukaryota"/>
</dbReference>
<dbReference type="CDD" id="cd12168">
    <property type="entry name" value="Mand_dh_like"/>
    <property type="match status" value="1"/>
</dbReference>
<dbReference type="InterPro" id="IPR029753">
    <property type="entry name" value="D-isomer_DH_CS"/>
</dbReference>
<sequence>MSSAPVILRLGSIRYAQEAWANVEKKYNVLAIESDMTREKFLKELKEPNGRFSTIKVISRTYESIALTGRFDEEIANALPKSVKAVCHHGAGYDQIDVEPLRKLQIQVSHTPGAVDGPTATTHVFLLLGAMRNYSIGSHNLHHGLWPGNGSGATAPIGRDPSGTVVGIIGLGGIGRAIAQRLQPFGFKRIVYHNRERLDPKLEYGCEFVSFDELLKVSDVISISIPLNKSTHHMINKEVFEKMKDGVCLVNTARGAVINEADLIEALKSGKVRTAGLDVFEFEPEVPSELIKMPQVLDLPHMGTYTVEAVKGIEEKCICNVVSYLETGRVANLVFEEKDDDWVGK</sequence>
<dbReference type="PROSITE" id="PS00671">
    <property type="entry name" value="D_2_HYDROXYACID_DH_3"/>
    <property type="match status" value="1"/>
</dbReference>
<dbReference type="STRING" id="1071380.I2GW29"/>
<organism evidence="6 7">
    <name type="scientific">Henningerozyma blattae (strain ATCC 34711 / CBS 6284 / DSM 70876 / NBRC 10599 / NRRL Y-10934 / UCD 77-7)</name>
    <name type="common">Yeast</name>
    <name type="synonym">Tetrapisispora blattae</name>
    <dbReference type="NCBI Taxonomy" id="1071380"/>
    <lineage>
        <taxon>Eukaryota</taxon>
        <taxon>Fungi</taxon>
        <taxon>Dikarya</taxon>
        <taxon>Ascomycota</taxon>
        <taxon>Saccharomycotina</taxon>
        <taxon>Saccharomycetes</taxon>
        <taxon>Saccharomycetales</taxon>
        <taxon>Saccharomycetaceae</taxon>
        <taxon>Henningerozyma</taxon>
    </lineage>
</organism>
<dbReference type="InterPro" id="IPR006139">
    <property type="entry name" value="D-isomer_2_OHA_DH_cat_dom"/>
</dbReference>
<evidence type="ECO:0000256" key="1">
    <source>
        <dbReference type="ARBA" id="ARBA00005854"/>
    </source>
</evidence>
<protein>
    <recommendedName>
        <fullName evidence="8">D-isomer specific 2-hydroxyacid dehydrogenase NAD-binding domain-containing protein</fullName>
    </recommendedName>
</protein>
<dbReference type="EMBL" id="HE806316">
    <property type="protein sequence ID" value="CCH58331.1"/>
    <property type="molecule type" value="Genomic_DNA"/>
</dbReference>
<dbReference type="Gene3D" id="3.40.50.720">
    <property type="entry name" value="NAD(P)-binding Rossmann-like Domain"/>
    <property type="match status" value="2"/>
</dbReference>
<evidence type="ECO:0000259" key="4">
    <source>
        <dbReference type="Pfam" id="PF00389"/>
    </source>
</evidence>
<dbReference type="PANTHER" id="PTHR10996:SF257">
    <property type="entry name" value="GLYOXYLATE REDUCTASE 1"/>
    <property type="match status" value="1"/>
</dbReference>
<dbReference type="InterPro" id="IPR029752">
    <property type="entry name" value="D-isomer_DH_CS1"/>
</dbReference>
<gene>
    <name evidence="6" type="primary">TBLA0A05380</name>
    <name evidence="6" type="ORF">TBLA_0A05380</name>
</gene>
<dbReference type="FunCoup" id="I2GW29">
    <property type="interactions" value="500"/>
</dbReference>
<evidence type="ECO:0000256" key="3">
    <source>
        <dbReference type="RuleBase" id="RU003719"/>
    </source>
</evidence>
<dbReference type="PROSITE" id="PS00065">
    <property type="entry name" value="D_2_HYDROXYACID_DH_1"/>
    <property type="match status" value="1"/>
</dbReference>
<dbReference type="OrthoDB" id="9991913at2759"/>
<dbReference type="InterPro" id="IPR006140">
    <property type="entry name" value="D-isomer_DH_NAD-bd"/>
</dbReference>
<evidence type="ECO:0008006" key="8">
    <source>
        <dbReference type="Google" id="ProtNLM"/>
    </source>
</evidence>
<dbReference type="RefSeq" id="XP_004177850.1">
    <property type="nucleotide sequence ID" value="XM_004177802.1"/>
</dbReference>
<comment type="similarity">
    <text evidence="1 3">Belongs to the D-isomer specific 2-hydroxyacid dehydrogenase family.</text>
</comment>
<dbReference type="KEGG" id="tbl:TBLA_0A05380"/>
<dbReference type="GO" id="GO:0047964">
    <property type="term" value="F:glyoxylate reductase (NADH) activity"/>
    <property type="evidence" value="ECO:0007669"/>
    <property type="project" value="EnsemblFungi"/>
</dbReference>